<dbReference type="PANTHER" id="PTHR47958">
    <property type="entry name" value="ATP-DEPENDENT RNA HELICASE DBP3"/>
    <property type="match status" value="1"/>
</dbReference>
<dbReference type="SUPFAM" id="SSF52540">
    <property type="entry name" value="P-loop containing nucleoside triphosphate hydrolases"/>
    <property type="match status" value="1"/>
</dbReference>
<evidence type="ECO:0000256" key="2">
    <source>
        <dbReference type="ARBA" id="ARBA00009334"/>
    </source>
</evidence>
<evidence type="ECO:0000313" key="16">
    <source>
        <dbReference type="RefSeq" id="XP_036354624.1"/>
    </source>
</evidence>
<evidence type="ECO:0000256" key="3">
    <source>
        <dbReference type="ARBA" id="ARBA00012552"/>
    </source>
</evidence>
<gene>
    <name evidence="16" type="primary">LOC115227751</name>
</gene>
<dbReference type="InterPro" id="IPR001650">
    <property type="entry name" value="Helicase_C-like"/>
</dbReference>
<comment type="similarity">
    <text evidence="2">Belongs to the DEAD box helicase family. DDX5/DBP2 subfamily.</text>
</comment>
<dbReference type="SMART" id="SM00487">
    <property type="entry name" value="DEXDc"/>
    <property type="match status" value="1"/>
</dbReference>
<dbReference type="InterPro" id="IPR000629">
    <property type="entry name" value="RNA-helicase_DEAD-box_CS"/>
</dbReference>
<dbReference type="AlphaFoldDB" id="A0A7E6EH94"/>
<evidence type="ECO:0000256" key="12">
    <source>
        <dbReference type="RuleBase" id="RU000492"/>
    </source>
</evidence>
<evidence type="ECO:0000259" key="14">
    <source>
        <dbReference type="PROSITE" id="PS51194"/>
    </source>
</evidence>
<keyword evidence="15" id="KW-1185">Reference proteome</keyword>
<dbReference type="PROSITE" id="PS00039">
    <property type="entry name" value="DEAD_ATP_HELICASE"/>
    <property type="match status" value="1"/>
</dbReference>
<evidence type="ECO:0000256" key="1">
    <source>
        <dbReference type="ARBA" id="ARBA00004604"/>
    </source>
</evidence>
<name>A0A7E6EH94_9MOLL</name>
<dbReference type="PROSITE" id="PS51192">
    <property type="entry name" value="HELICASE_ATP_BIND_1"/>
    <property type="match status" value="1"/>
</dbReference>
<dbReference type="CDD" id="cd18787">
    <property type="entry name" value="SF2_C_DEAD"/>
    <property type="match status" value="1"/>
</dbReference>
<organism evidence="15 16">
    <name type="scientific">Octopus sinensis</name>
    <name type="common">East Asian common octopus</name>
    <dbReference type="NCBI Taxonomy" id="2607531"/>
    <lineage>
        <taxon>Eukaryota</taxon>
        <taxon>Metazoa</taxon>
        <taxon>Spiralia</taxon>
        <taxon>Lophotrochozoa</taxon>
        <taxon>Mollusca</taxon>
        <taxon>Cephalopoda</taxon>
        <taxon>Coleoidea</taxon>
        <taxon>Octopodiformes</taxon>
        <taxon>Octopoda</taxon>
        <taxon>Incirrata</taxon>
        <taxon>Octopodidae</taxon>
        <taxon>Octopus</taxon>
    </lineage>
</organism>
<evidence type="ECO:0000259" key="13">
    <source>
        <dbReference type="PROSITE" id="PS51192"/>
    </source>
</evidence>
<protein>
    <recommendedName>
        <fullName evidence="3">RNA helicase</fullName>
        <ecNumber evidence="3">3.6.4.13</ecNumber>
    </recommendedName>
</protein>
<evidence type="ECO:0000256" key="6">
    <source>
        <dbReference type="ARBA" id="ARBA00022741"/>
    </source>
</evidence>
<evidence type="ECO:0000256" key="7">
    <source>
        <dbReference type="ARBA" id="ARBA00022801"/>
    </source>
</evidence>
<comment type="subcellular location">
    <subcellularLocation>
        <location evidence="1">Nucleus</location>
        <location evidence="1">Nucleolus</location>
    </subcellularLocation>
</comment>
<dbReference type="GO" id="GO:0003676">
    <property type="term" value="F:nucleic acid binding"/>
    <property type="evidence" value="ECO:0007669"/>
    <property type="project" value="InterPro"/>
</dbReference>
<comment type="function">
    <text evidence="11">ATP-dependent RNA helicase required for 60S ribosomal subunit synthesis. Involved in efficient pre-rRNA processing, predominantly at site A3, which is necessary for the normal formation of 25S and 5.8S rRNAs.</text>
</comment>
<evidence type="ECO:0000256" key="8">
    <source>
        <dbReference type="ARBA" id="ARBA00022806"/>
    </source>
</evidence>
<dbReference type="InterPro" id="IPR027417">
    <property type="entry name" value="P-loop_NTPase"/>
</dbReference>
<keyword evidence="9 12" id="KW-0067">ATP-binding</keyword>
<dbReference type="PROSITE" id="PS51194">
    <property type="entry name" value="HELICASE_CTER"/>
    <property type="match status" value="1"/>
</dbReference>
<reference evidence="16" key="1">
    <citation type="submission" date="2025-08" db="UniProtKB">
        <authorList>
            <consortium name="RefSeq"/>
        </authorList>
    </citation>
    <scope>IDENTIFICATION</scope>
</reference>
<evidence type="ECO:0000256" key="9">
    <source>
        <dbReference type="ARBA" id="ARBA00022840"/>
    </source>
</evidence>
<dbReference type="GO" id="GO:0003724">
    <property type="term" value="F:RNA helicase activity"/>
    <property type="evidence" value="ECO:0007669"/>
    <property type="project" value="UniProtKB-EC"/>
</dbReference>
<evidence type="ECO:0000256" key="10">
    <source>
        <dbReference type="ARBA" id="ARBA00023242"/>
    </source>
</evidence>
<keyword evidence="6 12" id="KW-0547">Nucleotide-binding</keyword>
<dbReference type="Pfam" id="PF00270">
    <property type="entry name" value="DEAD"/>
    <property type="match status" value="1"/>
</dbReference>
<dbReference type="RefSeq" id="XP_036354624.1">
    <property type="nucleotide sequence ID" value="XM_036498731.1"/>
</dbReference>
<proteinExistence type="inferred from homology"/>
<dbReference type="InterPro" id="IPR044742">
    <property type="entry name" value="DEAD/DEAH_RhlB"/>
</dbReference>
<feature type="domain" description="Helicase ATP-binding" evidence="13">
    <location>
        <begin position="146"/>
        <end position="281"/>
    </location>
</feature>
<dbReference type="CDD" id="cd00268">
    <property type="entry name" value="DEADc"/>
    <property type="match status" value="1"/>
</dbReference>
<dbReference type="SMART" id="SM00490">
    <property type="entry name" value="HELICc"/>
    <property type="match status" value="1"/>
</dbReference>
<accession>A0A7E6EH94</accession>
<evidence type="ECO:0000256" key="11">
    <source>
        <dbReference type="ARBA" id="ARBA00037449"/>
    </source>
</evidence>
<dbReference type="GO" id="GO:0005524">
    <property type="term" value="F:ATP binding"/>
    <property type="evidence" value="ECO:0007669"/>
    <property type="project" value="UniProtKB-KW"/>
</dbReference>
<dbReference type="Gene3D" id="3.40.50.300">
    <property type="entry name" value="P-loop containing nucleotide triphosphate hydrolases"/>
    <property type="match status" value="2"/>
</dbReference>
<keyword evidence="5" id="KW-0698">rRNA processing</keyword>
<dbReference type="KEGG" id="osn:115227751"/>
<evidence type="ECO:0000256" key="4">
    <source>
        <dbReference type="ARBA" id="ARBA00022517"/>
    </source>
</evidence>
<evidence type="ECO:0000256" key="5">
    <source>
        <dbReference type="ARBA" id="ARBA00022552"/>
    </source>
</evidence>
<sequence length="331" mass="37741">MEEAERHFEDSQKIQGIQWGEYRGSFSRSEKHSVKEYHSEEYQIAKEELSHLLLSLLSFMYSMGVFDSQTEELYKQLQSLPTKEETEELESPTYWPSPHVDALSRRLAQLKYSKPTLIQSVAIPVALSGYNMVGIAQTGSGKTLAVLVLVPTRELAQQVQAVSNDLMMGYKVACVYGGAERRRQIREVREGLWTELCVGAQIIVATPGRLIDFLEQDIVDLSKRCSLLIMDEADRMLDLGFEPQIRIILDFKNSRLSILVATDVASRGLDVHDIKFVVNYDFPNCTEDYIHRIGRTGRAQRSGTSYTLLTPKHFRQAGDLIKVLLFVHFRF</sequence>
<keyword evidence="4" id="KW-0690">Ribosome biogenesis</keyword>
<feature type="domain" description="Helicase C-terminal" evidence="14">
    <location>
        <begin position="180"/>
        <end position="331"/>
    </location>
</feature>
<dbReference type="GO" id="GO:0016787">
    <property type="term" value="F:hydrolase activity"/>
    <property type="evidence" value="ECO:0007669"/>
    <property type="project" value="UniProtKB-KW"/>
</dbReference>
<dbReference type="Proteomes" id="UP000515154">
    <property type="component" value="Unplaced"/>
</dbReference>
<evidence type="ECO:0000313" key="15">
    <source>
        <dbReference type="Proteomes" id="UP000515154"/>
    </source>
</evidence>
<dbReference type="EC" id="3.6.4.13" evidence="3"/>
<dbReference type="InterPro" id="IPR014001">
    <property type="entry name" value="Helicase_ATP-bd"/>
</dbReference>
<keyword evidence="8 12" id="KW-0347">Helicase</keyword>
<keyword evidence="7 12" id="KW-0378">Hydrolase</keyword>
<dbReference type="InterPro" id="IPR011545">
    <property type="entry name" value="DEAD/DEAH_box_helicase_dom"/>
</dbReference>
<keyword evidence="10" id="KW-0539">Nucleus</keyword>